<reference evidence="2" key="1">
    <citation type="submission" date="2021-05" db="EMBL/GenBank/DDBJ databases">
        <authorList>
            <person name="Kaiqin L."/>
            <person name="Jian G."/>
        </authorList>
    </citation>
    <scope>NUCLEOTIDE SEQUENCE</scope>
    <source>
        <strain evidence="2">HDS5</strain>
    </source>
</reference>
<organism evidence="2 3">
    <name type="scientific">Nocardiopsis eucommiae</name>
    <dbReference type="NCBI Taxonomy" id="2831970"/>
    <lineage>
        <taxon>Bacteria</taxon>
        <taxon>Bacillati</taxon>
        <taxon>Actinomycetota</taxon>
        <taxon>Actinomycetes</taxon>
        <taxon>Streptosporangiales</taxon>
        <taxon>Nocardiopsidaceae</taxon>
        <taxon>Nocardiopsis</taxon>
    </lineage>
</organism>
<feature type="transmembrane region" description="Helical" evidence="1">
    <location>
        <begin position="234"/>
        <end position="255"/>
    </location>
</feature>
<feature type="transmembrane region" description="Helical" evidence="1">
    <location>
        <begin position="177"/>
        <end position="199"/>
    </location>
</feature>
<name>A0A975L9T1_9ACTN</name>
<evidence type="ECO:0000313" key="3">
    <source>
        <dbReference type="Proteomes" id="UP000682416"/>
    </source>
</evidence>
<dbReference type="Pfam" id="PF06182">
    <property type="entry name" value="ABC2_membrane_6"/>
    <property type="match status" value="1"/>
</dbReference>
<keyword evidence="3" id="KW-1185">Reference proteome</keyword>
<evidence type="ECO:0000313" key="2">
    <source>
        <dbReference type="EMBL" id="QVJ01508.1"/>
    </source>
</evidence>
<keyword evidence="1" id="KW-0472">Membrane</keyword>
<feature type="transmembrane region" description="Helical" evidence="1">
    <location>
        <begin position="21"/>
        <end position="46"/>
    </location>
</feature>
<dbReference type="PANTHER" id="PTHR36832:SF2">
    <property type="entry name" value="INTEGRAL MEMBRANE PROTEIN"/>
    <property type="match status" value="1"/>
</dbReference>
<dbReference type="InterPro" id="IPR010390">
    <property type="entry name" value="ABC-2_transporter-like"/>
</dbReference>
<feature type="transmembrane region" description="Helical" evidence="1">
    <location>
        <begin position="118"/>
        <end position="137"/>
    </location>
</feature>
<protein>
    <submittedName>
        <fullName evidence="2">ABC-2 family transporter protein</fullName>
    </submittedName>
</protein>
<dbReference type="PANTHER" id="PTHR36832">
    <property type="entry name" value="SLR1174 PROTEIN-RELATED"/>
    <property type="match status" value="1"/>
</dbReference>
<dbReference type="EMBL" id="CP074402">
    <property type="protein sequence ID" value="QVJ01508.1"/>
    <property type="molecule type" value="Genomic_DNA"/>
</dbReference>
<feature type="transmembrane region" description="Helical" evidence="1">
    <location>
        <begin position="143"/>
        <end position="165"/>
    </location>
</feature>
<sequence length="268" mass="28170">MRVHAAVYARGLRRHSTYRAALVAGALTNAVFGAINAMVLLAVFAARPEINGYDASDAVTQVFVGQALIAVTMIVNTAPSLDLAERVRGGEVATDLLRPVSLLGWWMAEDLGRATFTFLFRGVPTFCVGLLLFDVVLPGSPVQVVAVLLSAVLATVIGFALRYLCSLSGFWLLDSRGLWTASGLVAPVAAGMLLPLALFPPALADVLRYLPWASMVQIPAEILLGKDSLPGGGAFGGLALQAGWAVALLVFAAWLTGRATRRVVIQGG</sequence>
<dbReference type="KEGG" id="nec:KGD82_26635"/>
<evidence type="ECO:0000256" key="1">
    <source>
        <dbReference type="SAM" id="Phobius"/>
    </source>
</evidence>
<dbReference type="AlphaFoldDB" id="A0A975L9T1"/>
<dbReference type="Proteomes" id="UP000682416">
    <property type="component" value="Chromosome"/>
</dbReference>
<dbReference type="RefSeq" id="WP_378735655.1">
    <property type="nucleotide sequence ID" value="NZ_CBDRIY010000002.1"/>
</dbReference>
<feature type="transmembrane region" description="Helical" evidence="1">
    <location>
        <begin position="58"/>
        <end position="78"/>
    </location>
</feature>
<accession>A0A975L9T1</accession>
<proteinExistence type="predicted"/>
<keyword evidence="1" id="KW-0812">Transmembrane</keyword>
<gene>
    <name evidence="2" type="ORF">KGD82_26635</name>
</gene>
<keyword evidence="1" id="KW-1133">Transmembrane helix</keyword>